<organism evidence="9">
    <name type="scientific">sediment metagenome</name>
    <dbReference type="NCBI Taxonomy" id="749907"/>
    <lineage>
        <taxon>unclassified sequences</taxon>
        <taxon>metagenomes</taxon>
        <taxon>ecological metagenomes</taxon>
    </lineage>
</organism>
<dbReference type="InterPro" id="IPR036615">
    <property type="entry name" value="Mur_ligase_C_dom_sf"/>
</dbReference>
<sequence>MIAAIASVRGPVLKTEGNFNNLIGLPLTVFRWETEHNTAILEMGMSAKGEIRALAQIARPDIGVITNITAAHLEKLESVEGVAMAKGELFEVMDGKGVSIVNDEDMWVKKLGGKYGGKIITFGMQNTSDVQFRHMESTNLMSTDLTLSVMGKEKKICLPLPGTHNVMNALAAIAAGVALKVDVDDMLGRIVNFRPMAMRFERVQLSNGVCMVNDSYNANPQSMKAAFRTVGAVKRAGRFVAVLGDMLELGEQSSKLHHEVGRAAAELGVEDLFIFGNFANDMATGAREGGIKNITICNDIELLKEKVEKQLKAGDVLLVKGSRGMKMERIVEYLKHVIGCG</sequence>
<protein>
    <recommendedName>
        <fullName evidence="6">UDP-MurNAc-pentapeptide synthetase</fullName>
    </recommendedName>
</protein>
<evidence type="ECO:0000259" key="8">
    <source>
        <dbReference type="Pfam" id="PF08245"/>
    </source>
</evidence>
<evidence type="ECO:0000256" key="2">
    <source>
        <dbReference type="ARBA" id="ARBA00022618"/>
    </source>
</evidence>
<dbReference type="GO" id="GO:0051301">
    <property type="term" value="P:cell division"/>
    <property type="evidence" value="ECO:0007669"/>
    <property type="project" value="UniProtKB-KW"/>
</dbReference>
<evidence type="ECO:0000313" key="9">
    <source>
        <dbReference type="EMBL" id="EFK96669.1"/>
    </source>
</evidence>
<dbReference type="PANTHER" id="PTHR43024:SF1">
    <property type="entry name" value="UDP-N-ACETYLMURAMOYL-TRIPEPTIDE--D-ALANYL-D-ALANINE LIGASE"/>
    <property type="match status" value="1"/>
</dbReference>
<keyword evidence="5" id="KW-0131">Cell cycle</keyword>
<keyword evidence="4" id="KW-0067">ATP-binding</keyword>
<dbReference type="InterPro" id="IPR004101">
    <property type="entry name" value="Mur_ligase_C"/>
</dbReference>
<keyword evidence="1 9" id="KW-0436">Ligase</keyword>
<evidence type="ECO:0000256" key="1">
    <source>
        <dbReference type="ARBA" id="ARBA00022598"/>
    </source>
</evidence>
<proteinExistence type="predicted"/>
<dbReference type="GO" id="GO:0005524">
    <property type="term" value="F:ATP binding"/>
    <property type="evidence" value="ECO:0007669"/>
    <property type="project" value="UniProtKB-KW"/>
</dbReference>
<dbReference type="GO" id="GO:0071555">
    <property type="term" value="P:cell wall organization"/>
    <property type="evidence" value="ECO:0007669"/>
    <property type="project" value="InterPro"/>
</dbReference>
<dbReference type="EMBL" id="ADZX01000426">
    <property type="protein sequence ID" value="EFK96669.1"/>
    <property type="molecule type" value="Genomic_DNA"/>
</dbReference>
<dbReference type="InterPro" id="IPR013221">
    <property type="entry name" value="Mur_ligase_cen"/>
</dbReference>
<dbReference type="InterPro" id="IPR036565">
    <property type="entry name" value="Mur-like_cat_sf"/>
</dbReference>
<name>D9PIE6_9ZZZZ</name>
<dbReference type="SUPFAM" id="SSF53244">
    <property type="entry name" value="MurD-like peptide ligases, peptide-binding domain"/>
    <property type="match status" value="1"/>
</dbReference>
<feature type="domain" description="Mur ligase central" evidence="8">
    <location>
        <begin position="1"/>
        <end position="175"/>
    </location>
</feature>
<dbReference type="InterPro" id="IPR051046">
    <property type="entry name" value="MurCDEF_CellWall_CoF430Synth"/>
</dbReference>
<dbReference type="SUPFAM" id="SSF53623">
    <property type="entry name" value="MurD-like peptide ligases, catalytic domain"/>
    <property type="match status" value="1"/>
</dbReference>
<feature type="domain" description="Mur ligase C-terminal" evidence="7">
    <location>
        <begin position="198"/>
        <end position="323"/>
    </location>
</feature>
<evidence type="ECO:0000256" key="4">
    <source>
        <dbReference type="ARBA" id="ARBA00022840"/>
    </source>
</evidence>
<keyword evidence="3" id="KW-0547">Nucleotide-binding</keyword>
<dbReference type="NCBIfam" id="TIGR01143">
    <property type="entry name" value="murF"/>
    <property type="match status" value="1"/>
</dbReference>
<evidence type="ECO:0000256" key="3">
    <source>
        <dbReference type="ARBA" id="ARBA00022741"/>
    </source>
</evidence>
<dbReference type="AlphaFoldDB" id="D9PIE6"/>
<reference evidence="9" key="1">
    <citation type="submission" date="2010-07" db="EMBL/GenBank/DDBJ databases">
        <authorList>
            <consortium name="CONSOLIDER consortium CSD2007-00005"/>
            <person name="Guazzaroni M.-E."/>
            <person name="Richter M."/>
            <person name="Garcia-Salamanca A."/>
            <person name="Yarza P."/>
            <person name="Ferrer M."/>
        </authorList>
    </citation>
    <scope>NUCLEOTIDE SEQUENCE</scope>
</reference>
<keyword evidence="2" id="KW-0132">Cell division</keyword>
<evidence type="ECO:0000256" key="5">
    <source>
        <dbReference type="ARBA" id="ARBA00023306"/>
    </source>
</evidence>
<dbReference type="GO" id="GO:0047480">
    <property type="term" value="F:UDP-N-acetylmuramoyl-tripeptide-D-alanyl-D-alanine ligase activity"/>
    <property type="evidence" value="ECO:0007669"/>
    <property type="project" value="InterPro"/>
</dbReference>
<dbReference type="Pfam" id="PF08245">
    <property type="entry name" value="Mur_ligase_M"/>
    <property type="match status" value="1"/>
</dbReference>
<evidence type="ECO:0000256" key="6">
    <source>
        <dbReference type="ARBA" id="ARBA00031461"/>
    </source>
</evidence>
<comment type="caution">
    <text evidence="9">The sequence shown here is derived from an EMBL/GenBank/DDBJ whole genome shotgun (WGS) entry which is preliminary data.</text>
</comment>
<dbReference type="Gene3D" id="3.90.190.20">
    <property type="entry name" value="Mur ligase, C-terminal domain"/>
    <property type="match status" value="1"/>
</dbReference>
<reference evidence="9" key="2">
    <citation type="journal article" date="2011" name="Microb. Ecol.">
        <title>Taxonomic and Functional Metagenomic Profiling of the Microbial Community in the Anoxic Sediment of a Sub-saline Shallow Lake (Laguna de Carrizo, Central Spain).</title>
        <authorList>
            <person name="Ferrer M."/>
            <person name="Guazzaroni M.E."/>
            <person name="Richter M."/>
            <person name="Garcia-Salamanca A."/>
            <person name="Yarza P."/>
            <person name="Suarez-Suarez A."/>
            <person name="Solano J."/>
            <person name="Alcaide M."/>
            <person name="van Dillewijn P."/>
            <person name="Molina-Henares M.A."/>
            <person name="Lopez-Cortes N."/>
            <person name="Al-Ramahi Y."/>
            <person name="Guerrero C."/>
            <person name="Acosta A."/>
            <person name="de Eugenio L.I."/>
            <person name="Martinez V."/>
            <person name="Marques S."/>
            <person name="Rojo F."/>
            <person name="Santero E."/>
            <person name="Genilloud O."/>
            <person name="Perez-Perez J."/>
            <person name="Rossello-Mora R."/>
            <person name="Ramos J.L."/>
        </authorList>
    </citation>
    <scope>NUCLEOTIDE SEQUENCE</scope>
</reference>
<gene>
    <name evidence="9" type="ORF">LDC_1304</name>
</gene>
<dbReference type="PANTHER" id="PTHR43024">
    <property type="entry name" value="UDP-N-ACETYLMURAMOYL-TRIPEPTIDE--D-ALANYL-D-ALANINE LIGASE"/>
    <property type="match status" value="1"/>
</dbReference>
<accession>D9PIE6</accession>
<dbReference type="InterPro" id="IPR005863">
    <property type="entry name" value="UDP-N-AcMur_synth"/>
</dbReference>
<evidence type="ECO:0000259" key="7">
    <source>
        <dbReference type="Pfam" id="PF02875"/>
    </source>
</evidence>
<dbReference type="Pfam" id="PF02875">
    <property type="entry name" value="Mur_ligase_C"/>
    <property type="match status" value="1"/>
</dbReference>
<dbReference type="Gene3D" id="3.40.1190.10">
    <property type="entry name" value="Mur-like, catalytic domain"/>
    <property type="match status" value="1"/>
</dbReference>